<dbReference type="Gene3D" id="3.30.565.10">
    <property type="entry name" value="Histidine kinase-like ATPase, C-terminal domain"/>
    <property type="match status" value="1"/>
</dbReference>
<dbReference type="InterPro" id="IPR005467">
    <property type="entry name" value="His_kinase_dom"/>
</dbReference>
<dbReference type="InterPro" id="IPR036890">
    <property type="entry name" value="HATPase_C_sf"/>
</dbReference>
<evidence type="ECO:0000256" key="6">
    <source>
        <dbReference type="ARBA" id="ARBA00022741"/>
    </source>
</evidence>
<dbReference type="GO" id="GO:0009927">
    <property type="term" value="F:histidine phosphotransfer kinase activity"/>
    <property type="evidence" value="ECO:0007669"/>
    <property type="project" value="TreeGrafter"/>
</dbReference>
<dbReference type="GO" id="GO:0005524">
    <property type="term" value="F:ATP binding"/>
    <property type="evidence" value="ECO:0007669"/>
    <property type="project" value="UniProtKB-KW"/>
</dbReference>
<dbReference type="OrthoDB" id="9806130at2"/>
<keyword evidence="4" id="KW-0597">Phosphoprotein</keyword>
<dbReference type="SMART" id="SM00091">
    <property type="entry name" value="PAS"/>
    <property type="match status" value="2"/>
</dbReference>
<dbReference type="PANTHER" id="PTHR43047">
    <property type="entry name" value="TWO-COMPONENT HISTIDINE PROTEIN KINASE"/>
    <property type="match status" value="1"/>
</dbReference>
<dbReference type="Proteomes" id="UP000198615">
    <property type="component" value="Unassembled WGS sequence"/>
</dbReference>
<sequence length="667" mass="72754">MVQAVIDPLEHAVIILSASQRHLTCVAANGAARLLLAPDGPDPVGRAIDGLLSGDNRTALSHTLDVLSDGTVRSAGIALQGPDRQVSIATVRIVPIGDYVAWYLSPPSAEPVAAEPPSAEPPSAEPPSAARQTAVAEARFRTWLDHGDDLVAVYDPQDRLVAANDKWLDVLGIDALSDVVGQSAWEIVRGRSEKVDYAATGFPSKEAWIEYWFAHRQNDTLDGVVVHLNNGRVLLSRFHSTEAGERIFAARDITEAERTRRRIGEAFEAIGQAFALFDANQRLTVWNSRLADLASGLALTAGMPYAAVMRAIAQASVTMKSRSGNSLKADDLISRHPSVGQRFEFELVAETGRTLRVHEDVTHELGRVLIGHDITALKGHQLALEYRVEDLGRARKEAEHHAARATAMAELLHTEKERAESANRSKSQFLANMSHELRTPLNAIIGFSEILKNETFGPVGHERYRGYADDIHASGHHLLSLINDVLDMAKIEAGKFEPVLTTNAVDDLIHEVRRMIKGRVAEAGLILVIDMPPIGIYCDFDRRAIKQVLINLLANAIRFTDAGGEITIRVRSDDGGFTMQVQDTGSGIPPEHVDRLLQPFEQMSDMTRRGQEGTGLGLSLSKALVEAHGGTLSIDSEVGRGTAVTLWLPPAPRSGEWNKTSENFNRM</sequence>
<reference evidence="13 14" key="1">
    <citation type="submission" date="2016-10" db="EMBL/GenBank/DDBJ databases">
        <authorList>
            <person name="Varghese N."/>
            <person name="Submissions S."/>
        </authorList>
    </citation>
    <scope>NUCLEOTIDE SEQUENCE [LARGE SCALE GENOMIC DNA]</scope>
    <source>
        <strain evidence="13 14">DSM 18839</strain>
    </source>
</reference>
<dbReference type="Pfam" id="PF13188">
    <property type="entry name" value="PAS_8"/>
    <property type="match status" value="1"/>
</dbReference>
<evidence type="ECO:0000256" key="8">
    <source>
        <dbReference type="ARBA" id="ARBA00022840"/>
    </source>
</evidence>
<evidence type="ECO:0000256" key="9">
    <source>
        <dbReference type="ARBA" id="ARBA00023012"/>
    </source>
</evidence>
<dbReference type="Gene3D" id="3.30.450.20">
    <property type="entry name" value="PAS domain"/>
    <property type="match status" value="1"/>
</dbReference>
<dbReference type="SUPFAM" id="SSF55874">
    <property type="entry name" value="ATPase domain of HSP90 chaperone/DNA topoisomerase II/histidine kinase"/>
    <property type="match status" value="1"/>
</dbReference>
<name>A0A8G2BMH8_9PROT</name>
<dbReference type="EC" id="2.7.13.3" evidence="3"/>
<dbReference type="SUPFAM" id="SSF47384">
    <property type="entry name" value="Homodimeric domain of signal transducing histidine kinase"/>
    <property type="match status" value="1"/>
</dbReference>
<dbReference type="InterPro" id="IPR003594">
    <property type="entry name" value="HATPase_dom"/>
</dbReference>
<protein>
    <recommendedName>
        <fullName evidence="3">histidine kinase</fullName>
        <ecNumber evidence="3">2.7.13.3</ecNumber>
    </recommendedName>
</protein>
<dbReference type="Pfam" id="PF12860">
    <property type="entry name" value="PAS_7"/>
    <property type="match status" value="1"/>
</dbReference>
<dbReference type="GO" id="GO:0000155">
    <property type="term" value="F:phosphorelay sensor kinase activity"/>
    <property type="evidence" value="ECO:0007669"/>
    <property type="project" value="InterPro"/>
</dbReference>
<dbReference type="SMART" id="SM00388">
    <property type="entry name" value="HisKA"/>
    <property type="match status" value="1"/>
</dbReference>
<evidence type="ECO:0000256" key="10">
    <source>
        <dbReference type="ARBA" id="ARBA00023136"/>
    </source>
</evidence>
<feature type="domain" description="Histidine kinase" evidence="12">
    <location>
        <begin position="432"/>
        <end position="652"/>
    </location>
</feature>
<dbReference type="PANTHER" id="PTHR43047:SF63">
    <property type="entry name" value="HISTIDINE KINASE"/>
    <property type="match status" value="1"/>
</dbReference>
<gene>
    <name evidence="13" type="ORF">SAMN05660686_03755</name>
</gene>
<evidence type="ECO:0000256" key="4">
    <source>
        <dbReference type="ARBA" id="ARBA00022553"/>
    </source>
</evidence>
<dbReference type="InterPro" id="IPR004358">
    <property type="entry name" value="Sig_transdc_His_kin-like_C"/>
</dbReference>
<comment type="catalytic activity">
    <reaction evidence="1">
        <text>ATP + protein L-histidine = ADP + protein N-phospho-L-histidine.</text>
        <dbReference type="EC" id="2.7.13.3"/>
    </reaction>
</comment>
<dbReference type="PRINTS" id="PR00344">
    <property type="entry name" value="BCTRLSENSOR"/>
</dbReference>
<dbReference type="InterPro" id="IPR035965">
    <property type="entry name" value="PAS-like_dom_sf"/>
</dbReference>
<dbReference type="Gene3D" id="1.10.287.130">
    <property type="match status" value="1"/>
</dbReference>
<dbReference type="AlphaFoldDB" id="A0A8G2BMH8"/>
<evidence type="ECO:0000256" key="3">
    <source>
        <dbReference type="ARBA" id="ARBA00012438"/>
    </source>
</evidence>
<dbReference type="PROSITE" id="PS50109">
    <property type="entry name" value="HIS_KIN"/>
    <property type="match status" value="1"/>
</dbReference>
<comment type="subcellular location">
    <subcellularLocation>
        <location evidence="2">Membrane</location>
    </subcellularLocation>
</comment>
<keyword evidence="8" id="KW-0067">ATP-binding</keyword>
<keyword evidence="6" id="KW-0547">Nucleotide-binding</keyword>
<keyword evidence="5" id="KW-0808">Transferase</keyword>
<evidence type="ECO:0000256" key="5">
    <source>
        <dbReference type="ARBA" id="ARBA00022679"/>
    </source>
</evidence>
<evidence type="ECO:0000256" key="7">
    <source>
        <dbReference type="ARBA" id="ARBA00022777"/>
    </source>
</evidence>
<dbReference type="CDD" id="cd16922">
    <property type="entry name" value="HATPase_EvgS-ArcB-TorS-like"/>
    <property type="match status" value="1"/>
</dbReference>
<dbReference type="FunFam" id="3.30.565.10:FF:000006">
    <property type="entry name" value="Sensor histidine kinase WalK"/>
    <property type="match status" value="1"/>
</dbReference>
<evidence type="ECO:0000313" key="14">
    <source>
        <dbReference type="Proteomes" id="UP000198615"/>
    </source>
</evidence>
<dbReference type="FunFam" id="1.10.287.130:FF:000038">
    <property type="entry name" value="Sensory transduction histidine kinase"/>
    <property type="match status" value="1"/>
</dbReference>
<keyword evidence="10" id="KW-0472">Membrane</keyword>
<keyword evidence="9" id="KW-0902">Two-component regulatory system</keyword>
<dbReference type="InterPro" id="IPR003661">
    <property type="entry name" value="HisK_dim/P_dom"/>
</dbReference>
<dbReference type="RefSeq" id="WP_093152717.1">
    <property type="nucleotide sequence ID" value="NZ_FNBW01000012.1"/>
</dbReference>
<keyword evidence="14" id="KW-1185">Reference proteome</keyword>
<dbReference type="Pfam" id="PF00512">
    <property type="entry name" value="HisKA"/>
    <property type="match status" value="1"/>
</dbReference>
<dbReference type="EMBL" id="FNBW01000012">
    <property type="protein sequence ID" value="SDG22956.1"/>
    <property type="molecule type" value="Genomic_DNA"/>
</dbReference>
<dbReference type="Pfam" id="PF02518">
    <property type="entry name" value="HATPase_c"/>
    <property type="match status" value="1"/>
</dbReference>
<dbReference type="CDD" id="cd00082">
    <property type="entry name" value="HisKA"/>
    <property type="match status" value="1"/>
</dbReference>
<accession>A0A8G2BMH8</accession>
<dbReference type="GO" id="GO:0005886">
    <property type="term" value="C:plasma membrane"/>
    <property type="evidence" value="ECO:0007669"/>
    <property type="project" value="TreeGrafter"/>
</dbReference>
<feature type="region of interest" description="Disordered" evidence="11">
    <location>
        <begin position="110"/>
        <end position="132"/>
    </location>
</feature>
<evidence type="ECO:0000313" key="13">
    <source>
        <dbReference type="EMBL" id="SDG22956.1"/>
    </source>
</evidence>
<evidence type="ECO:0000259" key="12">
    <source>
        <dbReference type="PROSITE" id="PS50109"/>
    </source>
</evidence>
<dbReference type="InterPro" id="IPR036097">
    <property type="entry name" value="HisK_dim/P_sf"/>
</dbReference>
<evidence type="ECO:0000256" key="2">
    <source>
        <dbReference type="ARBA" id="ARBA00004370"/>
    </source>
</evidence>
<dbReference type="SMART" id="SM00387">
    <property type="entry name" value="HATPase_c"/>
    <property type="match status" value="1"/>
</dbReference>
<evidence type="ECO:0000256" key="1">
    <source>
        <dbReference type="ARBA" id="ARBA00000085"/>
    </source>
</evidence>
<proteinExistence type="predicted"/>
<dbReference type="SUPFAM" id="SSF55785">
    <property type="entry name" value="PYP-like sensor domain (PAS domain)"/>
    <property type="match status" value="1"/>
</dbReference>
<dbReference type="NCBIfam" id="TIGR00229">
    <property type="entry name" value="sensory_box"/>
    <property type="match status" value="1"/>
</dbReference>
<organism evidence="13 14">
    <name type="scientific">Thalassobaculum litoreum DSM 18839</name>
    <dbReference type="NCBI Taxonomy" id="1123362"/>
    <lineage>
        <taxon>Bacteria</taxon>
        <taxon>Pseudomonadati</taxon>
        <taxon>Pseudomonadota</taxon>
        <taxon>Alphaproteobacteria</taxon>
        <taxon>Rhodospirillales</taxon>
        <taxon>Thalassobaculaceae</taxon>
        <taxon>Thalassobaculum</taxon>
    </lineage>
</organism>
<dbReference type="InterPro" id="IPR000014">
    <property type="entry name" value="PAS"/>
</dbReference>
<evidence type="ECO:0000256" key="11">
    <source>
        <dbReference type="SAM" id="MobiDB-lite"/>
    </source>
</evidence>
<keyword evidence="7 13" id="KW-0418">Kinase</keyword>
<comment type="caution">
    <text evidence="13">The sequence shown here is derived from an EMBL/GenBank/DDBJ whole genome shotgun (WGS) entry which is preliminary data.</text>
</comment>